<evidence type="ECO:0000256" key="5">
    <source>
        <dbReference type="SAM" id="MobiDB-lite"/>
    </source>
</evidence>
<feature type="region of interest" description="Disordered" evidence="5">
    <location>
        <begin position="95"/>
        <end position="119"/>
    </location>
</feature>
<keyword evidence="2" id="KW-0288">FMN</keyword>
<keyword evidence="1" id="KW-0285">Flavoprotein</keyword>
<dbReference type="GO" id="GO:0016705">
    <property type="term" value="F:oxidoreductase activity, acting on paired donors, with incorporation or reduction of molecular oxygen"/>
    <property type="evidence" value="ECO:0007669"/>
    <property type="project" value="InterPro"/>
</dbReference>
<keyword evidence="3" id="KW-0560">Oxidoreductase</keyword>
<dbReference type="InterPro" id="IPR011251">
    <property type="entry name" value="Luciferase-like_dom"/>
</dbReference>
<accession>A0AA97CUL9</accession>
<dbReference type="InterPro" id="IPR036661">
    <property type="entry name" value="Luciferase-like_sf"/>
</dbReference>
<dbReference type="Gene3D" id="3.20.20.30">
    <property type="entry name" value="Luciferase-like domain"/>
    <property type="match status" value="1"/>
</dbReference>
<dbReference type="Pfam" id="PF00296">
    <property type="entry name" value="Bac_luciferase"/>
    <property type="match status" value="1"/>
</dbReference>
<feature type="domain" description="Luciferase-like" evidence="6">
    <location>
        <begin position="7"/>
        <end position="241"/>
    </location>
</feature>
<dbReference type="PANTHER" id="PTHR30011">
    <property type="entry name" value="ALKANESULFONATE MONOOXYGENASE-RELATED"/>
    <property type="match status" value="1"/>
</dbReference>
<evidence type="ECO:0000256" key="2">
    <source>
        <dbReference type="ARBA" id="ARBA00022643"/>
    </source>
</evidence>
<proteinExistence type="predicted"/>
<evidence type="ECO:0000256" key="4">
    <source>
        <dbReference type="ARBA" id="ARBA00023033"/>
    </source>
</evidence>
<sequence>MTVFVEISIGSAPHQVPFEQAHTVAAAAVATGVTGLHLLEGTARNSTVDPSVTAAHLAGTHPALALLVDASTHHNAPYNLARRVGSLDRASAGRTGLVLRPGSGDEVSDAVTPSDSAVDDDAGRWSEYSQILAGLWDSFPASALIGNQTAGVVVDDDQLARIDHEGDFYRVRGPLDGPVSRQGRPPLVCADIDELGAEAVVPYADVVIVDAHRVADILAAVRRTLTLVGRPQGAIAVLARVDTDSSATDLLEWAERIGVDGFVVADSGTTDATLGAVHTLAAGLADGGGDTLREALGLVQPSYGLETATVLA</sequence>
<name>A0AA97CUL9_9ACTN</name>
<keyword evidence="4" id="KW-0503">Monooxygenase</keyword>
<dbReference type="GO" id="GO:0004497">
    <property type="term" value="F:monooxygenase activity"/>
    <property type="evidence" value="ECO:0007669"/>
    <property type="project" value="UniProtKB-KW"/>
</dbReference>
<reference evidence="7" key="1">
    <citation type="submission" date="2023-06" db="EMBL/GenBank/DDBJ databases">
        <title>Gordonia sp. nov. and Pseudochrobactrum sp. nov., two species isolated from the burying beetle Nicrophorus vespilloides.</title>
        <authorList>
            <person name="Poehlein A."/>
            <person name="Guzman J."/>
            <person name="Daniel R."/>
            <person name="Vilcinskas A."/>
        </authorList>
    </citation>
    <scope>NUCLEOTIDE SEQUENCE</scope>
    <source>
        <strain evidence="7">MP11Mi</strain>
    </source>
</reference>
<dbReference type="SUPFAM" id="SSF51679">
    <property type="entry name" value="Bacterial luciferase-like"/>
    <property type="match status" value="1"/>
</dbReference>
<evidence type="ECO:0000259" key="6">
    <source>
        <dbReference type="Pfam" id="PF00296"/>
    </source>
</evidence>
<dbReference type="PANTHER" id="PTHR30011:SF16">
    <property type="entry name" value="C2H2 FINGER DOMAIN TRANSCRIPTION FACTOR (EUROFUNG)-RELATED"/>
    <property type="match status" value="1"/>
</dbReference>
<evidence type="ECO:0000313" key="7">
    <source>
        <dbReference type="EMBL" id="WOC11437.1"/>
    </source>
</evidence>
<dbReference type="InterPro" id="IPR051260">
    <property type="entry name" value="Diverse_substr_monoxygenases"/>
</dbReference>
<dbReference type="EMBL" id="CP128986">
    <property type="protein sequence ID" value="WOC11437.1"/>
    <property type="molecule type" value="Genomic_DNA"/>
</dbReference>
<dbReference type="AlphaFoldDB" id="A0AA97CUL9"/>
<dbReference type="RefSeq" id="WP_420040753.1">
    <property type="nucleotide sequence ID" value="NZ_CP128986.1"/>
</dbReference>
<organism evidence="7">
    <name type="scientific">Gordonia sp. MP11Mi</name>
    <dbReference type="NCBI Taxonomy" id="3022769"/>
    <lineage>
        <taxon>Bacteria</taxon>
        <taxon>Bacillati</taxon>
        <taxon>Actinomycetota</taxon>
        <taxon>Actinomycetes</taxon>
        <taxon>Mycobacteriales</taxon>
        <taxon>Gordoniaceae</taxon>
        <taxon>Gordonia</taxon>
    </lineage>
</organism>
<gene>
    <name evidence="7" type="ORF">MP11Mi_05050</name>
</gene>
<evidence type="ECO:0000256" key="3">
    <source>
        <dbReference type="ARBA" id="ARBA00023002"/>
    </source>
</evidence>
<protein>
    <recommendedName>
        <fullName evidence="6">Luciferase-like domain-containing protein</fullName>
    </recommendedName>
</protein>
<evidence type="ECO:0000256" key="1">
    <source>
        <dbReference type="ARBA" id="ARBA00022630"/>
    </source>
</evidence>